<protein>
    <submittedName>
        <fullName evidence="1">Uncharacterized protein</fullName>
    </submittedName>
</protein>
<accession>A0A0C3QKR8</accession>
<proteinExistence type="predicted"/>
<evidence type="ECO:0000313" key="2">
    <source>
        <dbReference type="Proteomes" id="UP000054248"/>
    </source>
</evidence>
<gene>
    <name evidence="1" type="ORF">M407DRAFT_241170</name>
</gene>
<reference evidence="2" key="2">
    <citation type="submission" date="2015-01" db="EMBL/GenBank/DDBJ databases">
        <title>Evolutionary Origins and Diversification of the Mycorrhizal Mutualists.</title>
        <authorList>
            <consortium name="DOE Joint Genome Institute"/>
            <consortium name="Mycorrhizal Genomics Consortium"/>
            <person name="Kohler A."/>
            <person name="Kuo A."/>
            <person name="Nagy L.G."/>
            <person name="Floudas D."/>
            <person name="Copeland A."/>
            <person name="Barry K.W."/>
            <person name="Cichocki N."/>
            <person name="Veneault-Fourrey C."/>
            <person name="LaButti K."/>
            <person name="Lindquist E.A."/>
            <person name="Lipzen A."/>
            <person name="Lundell T."/>
            <person name="Morin E."/>
            <person name="Murat C."/>
            <person name="Riley R."/>
            <person name="Ohm R."/>
            <person name="Sun H."/>
            <person name="Tunlid A."/>
            <person name="Henrissat B."/>
            <person name="Grigoriev I.V."/>
            <person name="Hibbett D.S."/>
            <person name="Martin F."/>
        </authorList>
    </citation>
    <scope>NUCLEOTIDE SEQUENCE [LARGE SCALE GENOMIC DNA]</scope>
    <source>
        <strain evidence="2">MUT 4182</strain>
    </source>
</reference>
<keyword evidence="2" id="KW-1185">Reference proteome</keyword>
<name>A0A0C3QKR8_9AGAM</name>
<sequence length="58" mass="6618">MQITSGDHLFLHPPKRRLPCGSAADCFMGAREVKRVDPEWDLILLEKYLSMVFALAQD</sequence>
<organism evidence="1 2">
    <name type="scientific">Tulasnella calospora MUT 4182</name>
    <dbReference type="NCBI Taxonomy" id="1051891"/>
    <lineage>
        <taxon>Eukaryota</taxon>
        <taxon>Fungi</taxon>
        <taxon>Dikarya</taxon>
        <taxon>Basidiomycota</taxon>
        <taxon>Agaricomycotina</taxon>
        <taxon>Agaricomycetes</taxon>
        <taxon>Cantharellales</taxon>
        <taxon>Tulasnellaceae</taxon>
        <taxon>Tulasnella</taxon>
    </lineage>
</organism>
<dbReference type="HOGENOM" id="CLU_2980829_0_0_1"/>
<dbReference type="Proteomes" id="UP000054248">
    <property type="component" value="Unassembled WGS sequence"/>
</dbReference>
<dbReference type="AlphaFoldDB" id="A0A0C3QKR8"/>
<evidence type="ECO:0000313" key="1">
    <source>
        <dbReference type="EMBL" id="KIO33165.1"/>
    </source>
</evidence>
<dbReference type="EMBL" id="KN822950">
    <property type="protein sequence ID" value="KIO33165.1"/>
    <property type="molecule type" value="Genomic_DNA"/>
</dbReference>
<reference evidence="1 2" key="1">
    <citation type="submission" date="2014-04" db="EMBL/GenBank/DDBJ databases">
        <authorList>
            <consortium name="DOE Joint Genome Institute"/>
            <person name="Kuo A."/>
            <person name="Girlanda M."/>
            <person name="Perotto S."/>
            <person name="Kohler A."/>
            <person name="Nagy L.G."/>
            <person name="Floudas D."/>
            <person name="Copeland A."/>
            <person name="Barry K.W."/>
            <person name="Cichocki N."/>
            <person name="Veneault-Fourrey C."/>
            <person name="LaButti K."/>
            <person name="Lindquist E.A."/>
            <person name="Lipzen A."/>
            <person name="Lundell T."/>
            <person name="Morin E."/>
            <person name="Murat C."/>
            <person name="Sun H."/>
            <person name="Tunlid A."/>
            <person name="Henrissat B."/>
            <person name="Grigoriev I.V."/>
            <person name="Hibbett D.S."/>
            <person name="Martin F."/>
            <person name="Nordberg H.P."/>
            <person name="Cantor M.N."/>
            <person name="Hua S.X."/>
        </authorList>
    </citation>
    <scope>NUCLEOTIDE SEQUENCE [LARGE SCALE GENOMIC DNA]</scope>
    <source>
        <strain evidence="1 2">MUT 4182</strain>
    </source>
</reference>